<accession>A0ACC2PBX2</accession>
<proteinExistence type="predicted"/>
<dbReference type="Proteomes" id="UP001239111">
    <property type="component" value="Chromosome 2"/>
</dbReference>
<organism evidence="1 2">
    <name type="scientific">Eretmocerus hayati</name>
    <dbReference type="NCBI Taxonomy" id="131215"/>
    <lineage>
        <taxon>Eukaryota</taxon>
        <taxon>Metazoa</taxon>
        <taxon>Ecdysozoa</taxon>
        <taxon>Arthropoda</taxon>
        <taxon>Hexapoda</taxon>
        <taxon>Insecta</taxon>
        <taxon>Pterygota</taxon>
        <taxon>Neoptera</taxon>
        <taxon>Endopterygota</taxon>
        <taxon>Hymenoptera</taxon>
        <taxon>Apocrita</taxon>
        <taxon>Proctotrupomorpha</taxon>
        <taxon>Chalcidoidea</taxon>
        <taxon>Aphelinidae</taxon>
        <taxon>Aphelininae</taxon>
        <taxon>Eretmocerus</taxon>
    </lineage>
</organism>
<reference evidence="1" key="1">
    <citation type="submission" date="2023-04" db="EMBL/GenBank/DDBJ databases">
        <title>A chromosome-level genome assembly of the parasitoid wasp Eretmocerus hayati.</title>
        <authorList>
            <person name="Zhong Y."/>
            <person name="Liu S."/>
            <person name="Liu Y."/>
        </authorList>
    </citation>
    <scope>NUCLEOTIDE SEQUENCE</scope>
    <source>
        <strain evidence="1">ZJU_SS_LIU_2023</strain>
    </source>
</reference>
<comment type="caution">
    <text evidence="1">The sequence shown here is derived from an EMBL/GenBank/DDBJ whole genome shotgun (WGS) entry which is preliminary data.</text>
</comment>
<sequence length="385" mass="43585">MGTVEETSVQDHDDSFPELILHDVLNHIFGYLNAHDLSQAAKVCKSWNCAAEIEKRKRGPQVIVLQALEDCVATGFSSVRQIDKDELAEDFKLSLRIKPSIGLFFTDGKYPASADCDSVPYEICVAHQWTQPADCFYVAIESLGVYLNKNSIRGERNITVASFLPTLPEVNYIIVETSAHCIEQYFRRSDSLLTDISDKLFDTASDHVSLLIFVYHWRDEPTLKNYHDDFLSKILDRITNRYDSGTYSLWGGAVNDIFTMAPDTRPLYHSTSFCAISISGSRVKSWCIVLDFRLSDTEIEEKLKNFEESVILKFSSIAFAILPSNGTNDIDKTKINIFNEIFSSTPLTCVFNDRSHTIFATNSFNSDSDPELKHTHCYAILILTF</sequence>
<name>A0ACC2PBX2_9HYME</name>
<dbReference type="EMBL" id="CM056742">
    <property type="protein sequence ID" value="KAJ8680089.1"/>
    <property type="molecule type" value="Genomic_DNA"/>
</dbReference>
<keyword evidence="2" id="KW-1185">Reference proteome</keyword>
<evidence type="ECO:0000313" key="1">
    <source>
        <dbReference type="EMBL" id="KAJ8680089.1"/>
    </source>
</evidence>
<protein>
    <submittedName>
        <fullName evidence="1">Uncharacterized protein</fullName>
    </submittedName>
</protein>
<evidence type="ECO:0000313" key="2">
    <source>
        <dbReference type="Proteomes" id="UP001239111"/>
    </source>
</evidence>
<gene>
    <name evidence="1" type="ORF">QAD02_015876</name>
</gene>